<dbReference type="EMBL" id="JADQTO010000002">
    <property type="protein sequence ID" value="MBG0560787.1"/>
    <property type="molecule type" value="Genomic_DNA"/>
</dbReference>
<comment type="caution">
    <text evidence="2">The sequence shown here is derived from an EMBL/GenBank/DDBJ whole genome shotgun (WGS) entry which is preliminary data.</text>
</comment>
<keyword evidence="3" id="KW-1185">Reference proteome</keyword>
<name>A0A931FVH1_9ACTN</name>
<organism evidence="2 3">
    <name type="scientific">Actinoplanes aureus</name>
    <dbReference type="NCBI Taxonomy" id="2792083"/>
    <lineage>
        <taxon>Bacteria</taxon>
        <taxon>Bacillati</taxon>
        <taxon>Actinomycetota</taxon>
        <taxon>Actinomycetes</taxon>
        <taxon>Micromonosporales</taxon>
        <taxon>Micromonosporaceae</taxon>
        <taxon>Actinoplanes</taxon>
    </lineage>
</organism>
<protein>
    <recommendedName>
        <fullName evidence="1">DNA-binding phage zinc finger domain-containing protein</fullName>
    </recommendedName>
</protein>
<feature type="domain" description="DNA-binding phage zinc finger" evidence="1">
    <location>
        <begin position="138"/>
        <end position="177"/>
    </location>
</feature>
<dbReference type="RefSeq" id="WP_196412581.1">
    <property type="nucleotide sequence ID" value="NZ_JADQTO010000002.1"/>
</dbReference>
<evidence type="ECO:0000313" key="2">
    <source>
        <dbReference type="EMBL" id="MBG0560787.1"/>
    </source>
</evidence>
<gene>
    <name evidence="2" type="ORF">I4J89_04825</name>
</gene>
<dbReference type="Proteomes" id="UP000598146">
    <property type="component" value="Unassembled WGS sequence"/>
</dbReference>
<accession>A0A931FVH1</accession>
<dbReference type="Pfam" id="PF24623">
    <property type="entry name" value="Phage_zn_bind_8"/>
    <property type="match status" value="1"/>
</dbReference>
<dbReference type="AlphaFoldDB" id="A0A931FVH1"/>
<evidence type="ECO:0000259" key="1">
    <source>
        <dbReference type="Pfam" id="PF24623"/>
    </source>
</evidence>
<dbReference type="InterPro" id="IPR056911">
    <property type="entry name" value="Phage_Znf_bind_put"/>
</dbReference>
<evidence type="ECO:0000313" key="3">
    <source>
        <dbReference type="Proteomes" id="UP000598146"/>
    </source>
</evidence>
<proteinExistence type="predicted"/>
<sequence>MNYLPRGGHYPTSHGPSSFGQVEGYLQRIAEALERIADAVAGPVIPTEAEPPPDYPVHDADYTGVSRPASTEPHIARSSGLFYFAVCTYCPANRGKAADPADPSTWLEHEDSSYDLDEQRAILTRHLDHHRQQADPTAALPIWTWADQPCPRCHAAAERPCRTTSGRPSTNIHATRWQNHSSQYW</sequence>
<reference evidence="2" key="1">
    <citation type="submission" date="2020-11" db="EMBL/GenBank/DDBJ databases">
        <title>Isolation and identification of active actinomycetes.</title>
        <authorList>
            <person name="Sun X."/>
        </authorList>
    </citation>
    <scope>NUCLEOTIDE SEQUENCE</scope>
    <source>
        <strain evidence="2">NEAU-A11</strain>
    </source>
</reference>